<organism evidence="2 3">
    <name type="scientific">Bemisia tabaci</name>
    <name type="common">Sweetpotato whitefly</name>
    <name type="synonym">Aleurodes tabaci</name>
    <dbReference type="NCBI Taxonomy" id="7038"/>
    <lineage>
        <taxon>Eukaryota</taxon>
        <taxon>Metazoa</taxon>
        <taxon>Ecdysozoa</taxon>
        <taxon>Arthropoda</taxon>
        <taxon>Hexapoda</taxon>
        <taxon>Insecta</taxon>
        <taxon>Pterygota</taxon>
        <taxon>Neoptera</taxon>
        <taxon>Paraneoptera</taxon>
        <taxon>Hemiptera</taxon>
        <taxon>Sternorrhyncha</taxon>
        <taxon>Aleyrodoidea</taxon>
        <taxon>Aleyrodidae</taxon>
        <taxon>Aleyrodinae</taxon>
        <taxon>Bemisia</taxon>
    </lineage>
</organism>
<proteinExistence type="predicted"/>
<dbReference type="EMBL" id="OU963868">
    <property type="protein sequence ID" value="CAH0393117.1"/>
    <property type="molecule type" value="Genomic_DNA"/>
</dbReference>
<name>A0A9P0F5R0_BEMTA</name>
<protein>
    <submittedName>
        <fullName evidence="2">Uncharacterized protein</fullName>
    </submittedName>
</protein>
<accession>A0A9P0F5R0</accession>
<keyword evidence="3" id="KW-1185">Reference proteome</keyword>
<sequence>MDKAPNKESFLQELDDLHDEQFKPQAVDQQTRSRKWIEKHCGPLRDEDRVALINAPRVKRHCIKLCNKTWGFAFVPSSEEAPMDPAEFFACGRLVPITKGDVRRRDPEPYLDEDLRPVFACNCDIDSEFNGLMRVFRIDSAQFSHIKNHATVENAVDWLRLAFQGTGVYILSRAEYEMQWGLLFDKRKMPNPAQNAQHRADQGKAACGEDDEKADENYWENVKFYRKSSPPHPTRAPSTL</sequence>
<evidence type="ECO:0000313" key="2">
    <source>
        <dbReference type="EMBL" id="CAH0393117.1"/>
    </source>
</evidence>
<evidence type="ECO:0000313" key="3">
    <source>
        <dbReference type="Proteomes" id="UP001152759"/>
    </source>
</evidence>
<evidence type="ECO:0000256" key="1">
    <source>
        <dbReference type="SAM" id="MobiDB-lite"/>
    </source>
</evidence>
<reference evidence="2" key="1">
    <citation type="submission" date="2021-12" db="EMBL/GenBank/DDBJ databases">
        <authorList>
            <person name="King R."/>
        </authorList>
    </citation>
    <scope>NUCLEOTIDE SEQUENCE</scope>
</reference>
<dbReference type="AlphaFoldDB" id="A0A9P0F5R0"/>
<dbReference type="Proteomes" id="UP001152759">
    <property type="component" value="Chromosome 7"/>
</dbReference>
<feature type="region of interest" description="Disordered" evidence="1">
    <location>
        <begin position="1"/>
        <end position="31"/>
    </location>
</feature>
<feature type="region of interest" description="Disordered" evidence="1">
    <location>
        <begin position="193"/>
        <end position="212"/>
    </location>
</feature>
<gene>
    <name evidence="2" type="ORF">BEMITA_LOCUS11556</name>
</gene>